<organism evidence="2 3">
    <name type="scientific">Parasynechococcus marenigrum (strain WH8102)</name>
    <dbReference type="NCBI Taxonomy" id="84588"/>
    <lineage>
        <taxon>Bacteria</taxon>
        <taxon>Bacillati</taxon>
        <taxon>Cyanobacteriota</taxon>
        <taxon>Cyanophyceae</taxon>
        <taxon>Synechococcales</taxon>
        <taxon>Prochlorococcaceae</taxon>
        <taxon>Parasynechococcus</taxon>
        <taxon>Parasynechococcus marenigrum</taxon>
    </lineage>
</organism>
<evidence type="ECO:0000313" key="2">
    <source>
        <dbReference type="EMBL" id="CAE08276.1"/>
    </source>
</evidence>
<proteinExistence type="predicted"/>
<dbReference type="HOGENOM" id="CLU_130446_0_0_3"/>
<keyword evidence="1" id="KW-0812">Transmembrane</keyword>
<keyword evidence="1" id="KW-0472">Membrane</keyword>
<name>Q7U5E6_PARMW</name>
<keyword evidence="3" id="KW-1185">Reference proteome</keyword>
<dbReference type="eggNOG" id="ENOG5030RZK">
    <property type="taxonomic scope" value="Bacteria"/>
</dbReference>
<dbReference type="AlphaFoldDB" id="Q7U5E6"/>
<evidence type="ECO:0000313" key="3">
    <source>
        <dbReference type="Proteomes" id="UP000001422"/>
    </source>
</evidence>
<dbReference type="KEGG" id="syw:SYNW1761"/>
<keyword evidence="1" id="KW-1133">Transmembrane helix</keyword>
<accession>Q7U5E6</accession>
<feature type="transmembrane region" description="Helical" evidence="1">
    <location>
        <begin position="42"/>
        <end position="61"/>
    </location>
</feature>
<sequence>MVAAPEQRPSTTALELIQGSLSAGRIARRSPLIGGLHRVADGSLLGVFAALAVLAGFTLHWQHRWTVAFQRLDATRLLAHRLTESTAVLEQNLLRGTSRPEDLVPTKVVNLVYLEQPATIPAATSPRPDLLQSLEQLTQRRIHPGY</sequence>
<dbReference type="Proteomes" id="UP000001422">
    <property type="component" value="Chromosome"/>
</dbReference>
<dbReference type="STRING" id="84588.SYNW1761"/>
<gene>
    <name evidence="2" type="ordered locus">SYNW1761</name>
</gene>
<dbReference type="RefSeq" id="WP_011128621.1">
    <property type="nucleotide sequence ID" value="NC_005070.1"/>
</dbReference>
<protein>
    <submittedName>
        <fullName evidence="2">Conserved hypothetical</fullName>
    </submittedName>
</protein>
<evidence type="ECO:0000256" key="1">
    <source>
        <dbReference type="SAM" id="Phobius"/>
    </source>
</evidence>
<dbReference type="EMBL" id="BX569693">
    <property type="protein sequence ID" value="CAE08276.1"/>
    <property type="molecule type" value="Genomic_DNA"/>
</dbReference>
<reference evidence="2 3" key="1">
    <citation type="journal article" date="2003" name="Nature">
        <title>The genome of a motile marine Synechococcus.</title>
        <authorList>
            <person name="Palenik B."/>
            <person name="Brahamsha B."/>
            <person name="Larimer F."/>
            <person name="Land M."/>
            <person name="Hauser L."/>
            <person name="Chain P."/>
            <person name="Lamerdin J."/>
            <person name="Regala W."/>
            <person name="Allen E.A."/>
            <person name="McCarren J."/>
            <person name="Paulsen I."/>
            <person name="Dufresne A."/>
            <person name="Partensky F."/>
            <person name="Webb E."/>
            <person name="Waterbury J."/>
        </authorList>
    </citation>
    <scope>NUCLEOTIDE SEQUENCE [LARGE SCALE GENOMIC DNA]</scope>
    <source>
        <strain evidence="2 3">WH8102</strain>
    </source>
</reference>